<dbReference type="Proteomes" id="UP001321473">
    <property type="component" value="Unassembled WGS sequence"/>
</dbReference>
<dbReference type="EMBL" id="JARKHS020002435">
    <property type="protein sequence ID" value="KAK8786759.1"/>
    <property type="molecule type" value="Genomic_DNA"/>
</dbReference>
<keyword evidence="4" id="KW-1185">Reference proteome</keyword>
<dbReference type="AlphaFoldDB" id="A0AAQ4FHS2"/>
<name>A0AAQ4FHS2_AMBAM</name>
<organism evidence="3 4">
    <name type="scientific">Amblyomma americanum</name>
    <name type="common">Lone star tick</name>
    <dbReference type="NCBI Taxonomy" id="6943"/>
    <lineage>
        <taxon>Eukaryota</taxon>
        <taxon>Metazoa</taxon>
        <taxon>Ecdysozoa</taxon>
        <taxon>Arthropoda</taxon>
        <taxon>Chelicerata</taxon>
        <taxon>Arachnida</taxon>
        <taxon>Acari</taxon>
        <taxon>Parasitiformes</taxon>
        <taxon>Ixodida</taxon>
        <taxon>Ixodoidea</taxon>
        <taxon>Ixodidae</taxon>
        <taxon>Amblyomminae</taxon>
        <taxon>Amblyomma</taxon>
    </lineage>
</organism>
<evidence type="ECO:0000256" key="1">
    <source>
        <dbReference type="SAM" id="MobiDB-lite"/>
    </source>
</evidence>
<sequence>MSRTGSPRSVTPTASVSFTRAPTTGLSTEEVRFSGPYAHGSFQQRTLFFGIAAMVALICHSQSFALISGPVDHWCKPPPQFSHLSVETWKNVGIPLDEKGGYSQCYA</sequence>
<keyword evidence="2" id="KW-1133">Transmembrane helix</keyword>
<feature type="transmembrane region" description="Helical" evidence="2">
    <location>
        <begin position="47"/>
        <end position="67"/>
    </location>
</feature>
<accession>A0AAQ4FHS2</accession>
<keyword evidence="2" id="KW-0812">Transmembrane</keyword>
<comment type="caution">
    <text evidence="3">The sequence shown here is derived from an EMBL/GenBank/DDBJ whole genome shotgun (WGS) entry which is preliminary data.</text>
</comment>
<evidence type="ECO:0000313" key="4">
    <source>
        <dbReference type="Proteomes" id="UP001321473"/>
    </source>
</evidence>
<feature type="region of interest" description="Disordered" evidence="1">
    <location>
        <begin position="1"/>
        <end position="22"/>
    </location>
</feature>
<proteinExistence type="predicted"/>
<protein>
    <submittedName>
        <fullName evidence="3">Uncharacterized protein</fullName>
    </submittedName>
</protein>
<keyword evidence="2" id="KW-0472">Membrane</keyword>
<evidence type="ECO:0000256" key="2">
    <source>
        <dbReference type="SAM" id="Phobius"/>
    </source>
</evidence>
<gene>
    <name evidence="3" type="ORF">V5799_023462</name>
</gene>
<evidence type="ECO:0000313" key="3">
    <source>
        <dbReference type="EMBL" id="KAK8786759.1"/>
    </source>
</evidence>
<reference evidence="3 4" key="1">
    <citation type="journal article" date="2023" name="Arcadia Sci">
        <title>De novo assembly of a long-read Amblyomma americanum tick genome.</title>
        <authorList>
            <person name="Chou S."/>
            <person name="Poskanzer K.E."/>
            <person name="Rollins M."/>
            <person name="Thuy-Boun P.S."/>
        </authorList>
    </citation>
    <scope>NUCLEOTIDE SEQUENCE [LARGE SCALE GENOMIC DNA]</scope>
    <source>
        <strain evidence="3">F_SG_1</strain>
        <tissue evidence="3">Salivary glands</tissue>
    </source>
</reference>